<evidence type="ECO:0000256" key="8">
    <source>
        <dbReference type="ARBA" id="ARBA00023326"/>
    </source>
</evidence>
<reference evidence="11" key="1">
    <citation type="submission" date="2024-02" db="EMBL/GenBank/DDBJ databases">
        <authorList>
            <consortium name="ELIXIR-Norway"/>
            <consortium name="Elixir Norway"/>
        </authorList>
    </citation>
    <scope>NUCLEOTIDE SEQUENCE</scope>
</reference>
<dbReference type="InterPro" id="IPR012341">
    <property type="entry name" value="6hp_glycosidase-like_sf"/>
</dbReference>
<evidence type="ECO:0000313" key="12">
    <source>
        <dbReference type="Proteomes" id="UP001497512"/>
    </source>
</evidence>
<dbReference type="Proteomes" id="UP001497512">
    <property type="component" value="Chromosome 10"/>
</dbReference>
<dbReference type="Gene3D" id="1.50.10.10">
    <property type="match status" value="1"/>
</dbReference>
<name>A0ABP0TCZ9_9BRYO</name>
<keyword evidence="4" id="KW-0378">Hydrolase</keyword>
<evidence type="ECO:0000313" key="11">
    <source>
        <dbReference type="EMBL" id="CAK9193524.1"/>
    </source>
</evidence>
<dbReference type="SUPFAM" id="SSF48208">
    <property type="entry name" value="Six-hairpin glycosidases"/>
    <property type="match status" value="1"/>
</dbReference>
<sequence length="582" mass="62701">MMTGGSRDGRAAGGGGGGVGSFGMAVGGYDEKALRAQRGGRGGGETEDEELEEVRNARRARNCRIACLLVLVIAAGIALALVFVERARKKHHEVTPLSTLSVGNYTTALQLALQFFDVQKSGKLPSSNPFSWRGDSCLNDGSDNGVNLTGGLFDAGDHIKFGLPMAFTATVLSWSVLEYGSIMSQTQQLSAATDAIRWVTDYLIKAHVSSDVFYFQVGDAAADHKCWERPENNDIPRPSYQLNATNPGTEVAAESAAAMAAASMVFRTTDPTYSSTLLAHAKQLFQFADTYRASYSITNPFVQPFYNSTGYEDELLWGASWLYYATGNSSYLNYVTSENGAAFAKWQQYPSWFSWDDKLAGVQVLLARLQLLSPPQSTDNGVMSGLQNYKSTADGLMCNFLPQSPSAYNDRTKGGLIWVQEWDGLQFAVNSGLLALFYSDYLATAKVSSISCSGDNFSPQEIRSFAAFQADYVLGVNPLNQIFLVGYGSNYPKMLHHRGASIPNDGTVYSCDSGYVWYHATTPNPNVAFGGVVGGPFLNETYTDARDNPAQNEAATYASASMAGLAAGLSNAGGTKVPLSWT</sequence>
<keyword evidence="7" id="KW-0326">Glycosidase</keyword>
<dbReference type="Pfam" id="PF00759">
    <property type="entry name" value="Glyco_hydro_9"/>
    <property type="match status" value="1"/>
</dbReference>
<feature type="transmembrane region" description="Helical" evidence="9">
    <location>
        <begin position="65"/>
        <end position="84"/>
    </location>
</feature>
<evidence type="ECO:0000256" key="5">
    <source>
        <dbReference type="ARBA" id="ARBA00023001"/>
    </source>
</evidence>
<dbReference type="InterPro" id="IPR001701">
    <property type="entry name" value="Glyco_hydro_9"/>
</dbReference>
<keyword evidence="9" id="KW-0812">Transmembrane</keyword>
<dbReference type="InterPro" id="IPR008928">
    <property type="entry name" value="6-hairpin_glycosidase_sf"/>
</dbReference>
<organism evidence="11 12">
    <name type="scientific">Sphagnum troendelagicum</name>
    <dbReference type="NCBI Taxonomy" id="128251"/>
    <lineage>
        <taxon>Eukaryota</taxon>
        <taxon>Viridiplantae</taxon>
        <taxon>Streptophyta</taxon>
        <taxon>Embryophyta</taxon>
        <taxon>Bryophyta</taxon>
        <taxon>Sphagnophytina</taxon>
        <taxon>Sphagnopsida</taxon>
        <taxon>Sphagnales</taxon>
        <taxon>Sphagnaceae</taxon>
        <taxon>Sphagnum</taxon>
    </lineage>
</organism>
<gene>
    <name evidence="11" type="ORF">CSSPTR1EN2_LOCUS2065</name>
</gene>
<comment type="catalytic activity">
    <reaction evidence="1">
        <text>Endohydrolysis of (1-&gt;4)-beta-D-glucosidic linkages in cellulose, lichenin and cereal beta-D-glucans.</text>
        <dbReference type="EC" id="3.2.1.4"/>
    </reaction>
</comment>
<evidence type="ECO:0000256" key="6">
    <source>
        <dbReference type="ARBA" id="ARBA00023277"/>
    </source>
</evidence>
<keyword evidence="6" id="KW-0119">Carbohydrate metabolism</keyword>
<comment type="similarity">
    <text evidence="2">Belongs to the glycosyl hydrolase 9 (cellulase E) family.</text>
</comment>
<evidence type="ECO:0000256" key="2">
    <source>
        <dbReference type="ARBA" id="ARBA00007072"/>
    </source>
</evidence>
<evidence type="ECO:0000256" key="4">
    <source>
        <dbReference type="ARBA" id="ARBA00022801"/>
    </source>
</evidence>
<evidence type="ECO:0000256" key="9">
    <source>
        <dbReference type="SAM" id="Phobius"/>
    </source>
</evidence>
<keyword evidence="5" id="KW-0136">Cellulose degradation</keyword>
<evidence type="ECO:0000256" key="1">
    <source>
        <dbReference type="ARBA" id="ARBA00000966"/>
    </source>
</evidence>
<keyword evidence="8" id="KW-0624">Polysaccharide degradation</keyword>
<protein>
    <recommendedName>
        <fullName evidence="3">cellulase</fullName>
        <ecNumber evidence="3">3.2.1.4</ecNumber>
    </recommendedName>
</protein>
<accession>A0ABP0TCZ9</accession>
<proteinExistence type="inferred from homology"/>
<evidence type="ECO:0000256" key="7">
    <source>
        <dbReference type="ARBA" id="ARBA00023295"/>
    </source>
</evidence>
<dbReference type="EC" id="3.2.1.4" evidence="3"/>
<keyword evidence="9" id="KW-0472">Membrane</keyword>
<dbReference type="EMBL" id="OZ019902">
    <property type="protein sequence ID" value="CAK9193524.1"/>
    <property type="molecule type" value="Genomic_DNA"/>
</dbReference>
<dbReference type="PANTHER" id="PTHR22298">
    <property type="entry name" value="ENDO-1,4-BETA-GLUCANASE"/>
    <property type="match status" value="1"/>
</dbReference>
<evidence type="ECO:0000259" key="10">
    <source>
        <dbReference type="Pfam" id="PF00759"/>
    </source>
</evidence>
<evidence type="ECO:0000256" key="3">
    <source>
        <dbReference type="ARBA" id="ARBA00012601"/>
    </source>
</evidence>
<keyword evidence="12" id="KW-1185">Reference proteome</keyword>
<feature type="domain" description="Glycoside hydrolase family 9" evidence="10">
    <location>
        <begin position="105"/>
        <end position="565"/>
    </location>
</feature>
<keyword evidence="9" id="KW-1133">Transmembrane helix</keyword>